<feature type="transmembrane region" description="Helical" evidence="2">
    <location>
        <begin position="6"/>
        <end position="22"/>
    </location>
</feature>
<organism evidence="3">
    <name type="scientific">Serratia marcescens SM39</name>
    <dbReference type="NCBI Taxonomy" id="1334564"/>
    <lineage>
        <taxon>Bacteria</taxon>
        <taxon>Pseudomonadati</taxon>
        <taxon>Pseudomonadota</taxon>
        <taxon>Gammaproteobacteria</taxon>
        <taxon>Enterobacterales</taxon>
        <taxon>Yersiniaceae</taxon>
        <taxon>Serratia</taxon>
    </lineage>
</organism>
<evidence type="ECO:0000313" key="3">
    <source>
        <dbReference type="EMBL" id="BAO36766.1"/>
    </source>
</evidence>
<name>A0AAT9F5S1_SERMA</name>
<keyword evidence="2" id="KW-1133">Transmembrane helix</keyword>
<evidence type="ECO:0000256" key="2">
    <source>
        <dbReference type="SAM" id="Phobius"/>
    </source>
</evidence>
<accession>A0AAT9F5S1</accession>
<keyword evidence="2" id="KW-0472">Membrane</keyword>
<protein>
    <submittedName>
        <fullName evidence="3">Uncharacterized protein</fullName>
    </submittedName>
</protein>
<feature type="region of interest" description="Disordered" evidence="1">
    <location>
        <begin position="221"/>
        <end position="246"/>
    </location>
</feature>
<gene>
    <name evidence="3" type="ORF">SM39_4862</name>
</gene>
<feature type="transmembrane region" description="Helical" evidence="2">
    <location>
        <begin position="169"/>
        <end position="192"/>
    </location>
</feature>
<dbReference type="KEGG" id="smar:SM39_4862"/>
<evidence type="ECO:0000256" key="1">
    <source>
        <dbReference type="SAM" id="MobiDB-lite"/>
    </source>
</evidence>
<proteinExistence type="predicted"/>
<feature type="compositionally biased region" description="Polar residues" evidence="1">
    <location>
        <begin position="221"/>
        <end position="230"/>
    </location>
</feature>
<dbReference type="EMBL" id="AP013063">
    <property type="protein sequence ID" value="BAO36766.1"/>
    <property type="molecule type" value="Genomic_DNA"/>
</dbReference>
<reference evidence="3" key="1">
    <citation type="journal article" date="2014" name="Genome Biol. Evol.">
        <title>Genome evolution and plasticity of Serratia marcescens, an important multidrug-resistant nosocomial pathogen.</title>
        <authorList>
            <person name="Iguchi A."/>
            <person name="Nagaya Y."/>
            <person name="Pradel E."/>
            <person name="Ooka T."/>
            <person name="Ogura Y."/>
            <person name="Katsura K."/>
            <person name="Kurokawa K."/>
            <person name="Oshima K."/>
            <person name="Hattori M."/>
            <person name="Parkhill J."/>
            <person name="Sebaihia M."/>
            <person name="Coulthurst S.J."/>
            <person name="Gotoh N."/>
            <person name="Thomson N.R."/>
            <person name="Ewbank J.J."/>
            <person name="Hayashi T."/>
        </authorList>
    </citation>
    <scope>NUCLEOTIDE SEQUENCE</scope>
    <source>
        <strain evidence="3">SM39</strain>
    </source>
</reference>
<keyword evidence="2" id="KW-0812">Transmembrane</keyword>
<feature type="transmembrane region" description="Helical" evidence="2">
    <location>
        <begin position="138"/>
        <end position="157"/>
    </location>
</feature>
<dbReference type="RefSeq" id="WP_080335462.1">
    <property type="nucleotide sequence ID" value="NZ_AP013063.1"/>
</dbReference>
<dbReference type="AlphaFoldDB" id="A0AAT9F5S1"/>
<sequence>MSSISGIDIVTGLLIPVALYLIKKLIDWTGKIVGNPRPKRKYQFDRIPADKKVEIFSKIDALKEKTTTPHVLIQMKLLYEQLGMYLPVWHCHQLISCMATENVSSLDVRLRGFLKNTIIGHYPEKGFSVNTKVVRRSYVISALFGIFAVATFIYAGWDTVSTFWKSKETGLFILFLLIYASAIITVIGYIISQIEDIYLASKFGHLFETWLRNNPPCNNVTPDTSAATPTEEQETCKGPQEESLAS</sequence>